<feature type="domain" description="BD-FAE-like" evidence="3">
    <location>
        <begin position="49"/>
        <end position="156"/>
    </location>
</feature>
<dbReference type="Proteomes" id="UP000706891">
    <property type="component" value="Unassembled WGS sequence"/>
</dbReference>
<evidence type="ECO:0000313" key="5">
    <source>
        <dbReference type="Proteomes" id="UP000706891"/>
    </source>
</evidence>
<dbReference type="InterPro" id="IPR049492">
    <property type="entry name" value="BD-FAE-like_dom"/>
</dbReference>
<protein>
    <submittedName>
        <fullName evidence="4">Alpha/beta hydrolase</fullName>
    </submittedName>
</protein>
<dbReference type="EMBL" id="JACJJG010000108">
    <property type="protein sequence ID" value="MBM6674652.1"/>
    <property type="molecule type" value="Genomic_DNA"/>
</dbReference>
<organism evidence="4 5">
    <name type="scientific">Marseilla massiliensis</name>
    <dbReference type="NCBI Taxonomy" id="1841864"/>
    <lineage>
        <taxon>Bacteria</taxon>
        <taxon>Pseudomonadati</taxon>
        <taxon>Bacteroidota</taxon>
        <taxon>Bacteroidia</taxon>
        <taxon>Bacteroidales</taxon>
        <taxon>Prevotellaceae</taxon>
        <taxon>Marseilla</taxon>
    </lineage>
</organism>
<dbReference type="Gene3D" id="3.40.50.1820">
    <property type="entry name" value="alpha/beta hydrolase"/>
    <property type="match status" value="1"/>
</dbReference>
<keyword evidence="1 4" id="KW-0378">Hydrolase</keyword>
<gene>
    <name evidence="4" type="ORF">H6A34_12300</name>
</gene>
<feature type="chain" id="PRO_5037235950" evidence="2">
    <location>
        <begin position="22"/>
        <end position="274"/>
    </location>
</feature>
<dbReference type="RefSeq" id="WP_021948568.1">
    <property type="nucleotide sequence ID" value="NZ_JACJJG010000108.1"/>
</dbReference>
<keyword evidence="2" id="KW-0732">Signal</keyword>
<proteinExistence type="predicted"/>
<dbReference type="AlphaFoldDB" id="A0A939B8N7"/>
<evidence type="ECO:0000259" key="3">
    <source>
        <dbReference type="Pfam" id="PF20434"/>
    </source>
</evidence>
<evidence type="ECO:0000313" key="4">
    <source>
        <dbReference type="EMBL" id="MBM6674652.1"/>
    </source>
</evidence>
<keyword evidence="5" id="KW-1185">Reference proteome</keyword>
<feature type="signal peptide" evidence="2">
    <location>
        <begin position="1"/>
        <end position="21"/>
    </location>
</feature>
<reference evidence="4" key="1">
    <citation type="submission" date="2020-08" db="EMBL/GenBank/DDBJ databases">
        <authorList>
            <person name="Cejkova D."/>
            <person name="Kubasova T."/>
            <person name="Jahodarova E."/>
            <person name="Rychlik I."/>
        </authorList>
    </citation>
    <scope>NUCLEOTIDE SEQUENCE</scope>
    <source>
        <strain evidence="4">An824</strain>
    </source>
</reference>
<dbReference type="SUPFAM" id="SSF53474">
    <property type="entry name" value="alpha/beta-Hydrolases"/>
    <property type="match status" value="1"/>
</dbReference>
<evidence type="ECO:0000256" key="2">
    <source>
        <dbReference type="SAM" id="SignalP"/>
    </source>
</evidence>
<dbReference type="PANTHER" id="PTHR48081">
    <property type="entry name" value="AB HYDROLASE SUPERFAMILY PROTEIN C4A8.06C"/>
    <property type="match status" value="1"/>
</dbReference>
<evidence type="ECO:0000256" key="1">
    <source>
        <dbReference type="ARBA" id="ARBA00022801"/>
    </source>
</evidence>
<dbReference type="PANTHER" id="PTHR48081:SF6">
    <property type="entry name" value="PEPTIDASE S9 PROLYL OLIGOPEPTIDASE CATALYTIC DOMAIN-CONTAINING PROTEIN"/>
    <property type="match status" value="1"/>
</dbReference>
<reference evidence="4" key="2">
    <citation type="journal article" date="2021" name="Sci. Rep.">
        <title>The distribution of antibiotic resistance genes in chicken gut microbiota commensals.</title>
        <authorList>
            <person name="Juricova H."/>
            <person name="Matiasovicova J."/>
            <person name="Kubasova T."/>
            <person name="Cejkova D."/>
            <person name="Rychlik I."/>
        </authorList>
    </citation>
    <scope>NUCLEOTIDE SEQUENCE</scope>
    <source>
        <strain evidence="4">An824</strain>
    </source>
</reference>
<dbReference type="InterPro" id="IPR050300">
    <property type="entry name" value="GDXG_lipolytic_enzyme"/>
</dbReference>
<sequence length="274" mass="30262">MKIKRLLFMAAVAAFCVPLSAQQSFETPLWPNGAPNSNGDPGDTAKVKVFLPKKETATGRAVVICPGGGYSHLAMNHEGYDWAPFFNNMGIAAVVLKYRMPHGNKEVPVSDAEEAIKLVRRNAQNWNIDPQDVGIMGSSAGGHLASTIATHSTGDALPNFQILFYPVITMMPDITHKGSHDNFLGPDPKKKDEQKYSNDLQVTRVTPPAFIALSDDDHTVLPANGVNYYIEMYRHDVPATLHVYPSGGHGWGNRDSFIYHKQMQLELEAWLRSF</sequence>
<comment type="caution">
    <text evidence="4">The sequence shown here is derived from an EMBL/GenBank/DDBJ whole genome shotgun (WGS) entry which is preliminary data.</text>
</comment>
<name>A0A939B8N7_9BACT</name>
<dbReference type="Pfam" id="PF20434">
    <property type="entry name" value="BD-FAE"/>
    <property type="match status" value="1"/>
</dbReference>
<dbReference type="GO" id="GO:0016787">
    <property type="term" value="F:hydrolase activity"/>
    <property type="evidence" value="ECO:0007669"/>
    <property type="project" value="UniProtKB-KW"/>
</dbReference>
<dbReference type="InterPro" id="IPR029058">
    <property type="entry name" value="AB_hydrolase_fold"/>
</dbReference>
<accession>A0A939B8N7</accession>